<reference evidence="15 16" key="1">
    <citation type="submission" date="2025-04" db="UniProtKB">
        <authorList>
            <consortium name="RefSeq"/>
        </authorList>
    </citation>
    <scope>IDENTIFICATION</scope>
</reference>
<accession>A0A6P8P9S9</accession>
<dbReference type="GO" id="GO:0006508">
    <property type="term" value="P:proteolysis"/>
    <property type="evidence" value="ECO:0007669"/>
    <property type="project" value="UniProtKB-KW"/>
</dbReference>
<dbReference type="NCBIfam" id="TIGR00868">
    <property type="entry name" value="hCaCC"/>
    <property type="match status" value="1"/>
</dbReference>
<dbReference type="PROSITE" id="PS50234">
    <property type="entry name" value="VWFA"/>
    <property type="match status" value="1"/>
</dbReference>
<organism evidence="14 16">
    <name type="scientific">Geotrypetes seraphini</name>
    <name type="common">Gaboon caecilian</name>
    <name type="synonym">Caecilia seraphini</name>
    <dbReference type="NCBI Taxonomy" id="260995"/>
    <lineage>
        <taxon>Eukaryota</taxon>
        <taxon>Metazoa</taxon>
        <taxon>Chordata</taxon>
        <taxon>Craniata</taxon>
        <taxon>Vertebrata</taxon>
        <taxon>Euteleostomi</taxon>
        <taxon>Amphibia</taxon>
        <taxon>Gymnophiona</taxon>
        <taxon>Geotrypetes</taxon>
    </lineage>
</organism>
<dbReference type="PANTHER" id="PTHR10579:SF66">
    <property type="entry name" value="CALCIUM-ACTIVATED CHLORIDE CHANNEL REGULATOR 2"/>
    <property type="match status" value="1"/>
</dbReference>
<evidence type="ECO:0000256" key="12">
    <source>
        <dbReference type="SAM" id="SignalP"/>
    </source>
</evidence>
<dbReference type="SMART" id="SM00327">
    <property type="entry name" value="VWA"/>
    <property type="match status" value="1"/>
</dbReference>
<evidence type="ECO:0000256" key="9">
    <source>
        <dbReference type="ARBA" id="ARBA00023180"/>
    </source>
</evidence>
<dbReference type="InterPro" id="IPR036465">
    <property type="entry name" value="vWFA_dom_sf"/>
</dbReference>
<evidence type="ECO:0000256" key="10">
    <source>
        <dbReference type="ARBA" id="ARBA00023214"/>
    </source>
</evidence>
<dbReference type="PANTHER" id="PTHR10579">
    <property type="entry name" value="CALCIUM-ACTIVATED CHLORIDE CHANNEL REGULATOR"/>
    <property type="match status" value="1"/>
</dbReference>
<dbReference type="AlphaFoldDB" id="A0A6P8P9S9"/>
<evidence type="ECO:0000256" key="1">
    <source>
        <dbReference type="ARBA" id="ARBA00006398"/>
    </source>
</evidence>
<evidence type="ECO:0000256" key="11">
    <source>
        <dbReference type="SAM" id="Phobius"/>
    </source>
</evidence>
<keyword evidence="7" id="KW-0862">Zinc</keyword>
<dbReference type="InterPro" id="IPR013642">
    <property type="entry name" value="CLCA_N"/>
</dbReference>
<dbReference type="NCBIfam" id="NF041940">
    <property type="entry name" value="choice_anch_X"/>
    <property type="match status" value="1"/>
</dbReference>
<dbReference type="GO" id="GO:0008237">
    <property type="term" value="F:metallopeptidase activity"/>
    <property type="evidence" value="ECO:0007669"/>
    <property type="project" value="UniProtKB-KW"/>
</dbReference>
<keyword evidence="6" id="KW-0378">Hydrolase</keyword>
<evidence type="ECO:0000256" key="4">
    <source>
        <dbReference type="ARBA" id="ARBA00022723"/>
    </source>
</evidence>
<evidence type="ECO:0000313" key="16">
    <source>
        <dbReference type="RefSeq" id="XP_033771693.1"/>
    </source>
</evidence>
<evidence type="ECO:0000259" key="13">
    <source>
        <dbReference type="PROSITE" id="PS50234"/>
    </source>
</evidence>
<dbReference type="Pfam" id="PF00092">
    <property type="entry name" value="VWA"/>
    <property type="match status" value="1"/>
</dbReference>
<evidence type="ECO:0000256" key="5">
    <source>
        <dbReference type="ARBA" id="ARBA00022729"/>
    </source>
</evidence>
<dbReference type="InterPro" id="IPR002035">
    <property type="entry name" value="VWF_A"/>
</dbReference>
<keyword evidence="11" id="KW-1133">Transmembrane helix</keyword>
<sequence length="968" mass="107395">MRWSSFFIVTLHLHALQSKVQLKDNGFENIVIAINPLVPENKTLITNIKDMVTEASFYLFNATKRRFYFRDVKILIPMSWEAQNYQKRKRESYEKASVIVAEPYIKYGDEPYTLQYGGCGQEGKYIHFTPNYLISDDLISVYGSRGRVFVHEWAHFRWGLFDEYNYESPFYITKENKIETTRCSANLTGMYVCEKNSCPDGDCILGSQTGHFEEGCTFLADKLQNATSSIMYMQALSSVVEFCNKSTHDAEAPNLQNRMCDYQSTWDVIMRSPDSKTTSPMSGTGLPPPPMFSLLQTQGRVLCLVLDVSGSMAVGERVHRLRQAAALFLLQVVEMGSHVGIVTFNSKAEVRAPLQEINNEEVRKQLISYLPATAGGKKNVCAGILQGLQAIEELNGSTNGSEIVLLTAGEDNAMSSCFSEVTASEVIIHTIALGPKVSKDLEKFASMTEGLKFSATDRLDSSGLIDALNGLAFRNRDITYQAIQLESIAQLLQPNQQLSGTVTFDGTGWNDTTFVVTWQAGESPEFLIKDPSEKTYKNENFIKDSALHLARLRITGSTEAGDWTYQLINTLNSSQAVSLTVTSWVADDKMSPVIVQAYVNNEMVTFPHPVIIYAEVHQGFSPILGANVTAVIEPETGDPIVLSLADDGAGADVVKNDGIYSKYLFSFTENGRHSLKVYAQGTNKTVMLGPIQTWNHAMYVPGYIDNGTIQMNPPKPSIIDNESQFKVGGFSRISTGGTFLVSEVPQEYLTDMFPPCKIIDLDVRTEEDNFLLSWTAPGDNYDQGNATSYEIRMSMSPLMLRDSFEEAILVNASSLIPQPVGFKEMFSLWPEDLALENGTVTYFAIRARDKASLHSEVSNVAQAIVFAQAKDMYSSYIANTIQSSISTMLFIAIGSVASICLIIGVTVCVLKKTDFWHAPDSMPQKNPYAEDEMETVYLTQYSTLSILVSSDSDQSGFSTSFKEGEDEV</sequence>
<keyword evidence="2" id="KW-0813">Transport</keyword>
<feature type="signal peptide" evidence="12">
    <location>
        <begin position="1"/>
        <end position="22"/>
    </location>
</feature>
<dbReference type="InterPro" id="IPR024079">
    <property type="entry name" value="MetalloPept_cat_dom_sf"/>
</dbReference>
<dbReference type="GO" id="GO:0046872">
    <property type="term" value="F:metal ion binding"/>
    <property type="evidence" value="ECO:0007669"/>
    <property type="project" value="UniProtKB-KW"/>
</dbReference>
<dbReference type="CDD" id="cd00198">
    <property type="entry name" value="vWFA"/>
    <property type="match status" value="1"/>
</dbReference>
<dbReference type="KEGG" id="gsh:117346367"/>
<dbReference type="SUPFAM" id="SSF53300">
    <property type="entry name" value="vWA-like"/>
    <property type="match status" value="1"/>
</dbReference>
<feature type="chain" id="PRO_5044653903" evidence="12">
    <location>
        <begin position="23"/>
        <end position="968"/>
    </location>
</feature>
<dbReference type="InterPro" id="IPR051266">
    <property type="entry name" value="CLCR"/>
</dbReference>
<feature type="transmembrane region" description="Helical" evidence="11">
    <location>
        <begin position="888"/>
        <end position="910"/>
    </location>
</feature>
<evidence type="ECO:0000313" key="14">
    <source>
        <dbReference type="Proteomes" id="UP000515159"/>
    </source>
</evidence>
<evidence type="ECO:0000256" key="8">
    <source>
        <dbReference type="ARBA" id="ARBA00023049"/>
    </source>
</evidence>
<comment type="similarity">
    <text evidence="1">Belongs to the CLCR family.</text>
</comment>
<keyword evidence="11" id="KW-0812">Transmembrane</keyword>
<keyword evidence="11" id="KW-0472">Membrane</keyword>
<protein>
    <submittedName>
        <fullName evidence="15 16">Calcium-activated chloride channel regulator 2-like</fullName>
    </submittedName>
</protein>
<dbReference type="GO" id="GO:0005886">
    <property type="term" value="C:plasma membrane"/>
    <property type="evidence" value="ECO:0007669"/>
    <property type="project" value="TreeGrafter"/>
</dbReference>
<evidence type="ECO:0000256" key="2">
    <source>
        <dbReference type="ARBA" id="ARBA00022448"/>
    </source>
</evidence>
<dbReference type="Gene3D" id="3.40.50.410">
    <property type="entry name" value="von Willebrand factor, type A domain"/>
    <property type="match status" value="1"/>
</dbReference>
<evidence type="ECO:0000256" key="7">
    <source>
        <dbReference type="ARBA" id="ARBA00022833"/>
    </source>
</evidence>
<keyword evidence="9" id="KW-0325">Glycoprotein</keyword>
<dbReference type="RefSeq" id="XP_033771693.1">
    <property type="nucleotide sequence ID" value="XM_033915802.1"/>
</dbReference>
<keyword evidence="4" id="KW-0479">Metal-binding</keyword>
<evidence type="ECO:0000256" key="6">
    <source>
        <dbReference type="ARBA" id="ARBA00022801"/>
    </source>
</evidence>
<keyword evidence="10" id="KW-0868">Chloride</keyword>
<dbReference type="Gene3D" id="3.40.390.10">
    <property type="entry name" value="Collagenase (Catalytic Domain)"/>
    <property type="match status" value="1"/>
</dbReference>
<keyword evidence="5 12" id="KW-0732">Signal</keyword>
<dbReference type="Pfam" id="PF08434">
    <property type="entry name" value="CLCA"/>
    <property type="match status" value="1"/>
</dbReference>
<gene>
    <name evidence="15 16" type="primary">LOC117346367</name>
</gene>
<dbReference type="GO" id="GO:0005229">
    <property type="term" value="F:intracellularly calcium-gated chloride channel activity"/>
    <property type="evidence" value="ECO:0007669"/>
    <property type="project" value="InterPro"/>
</dbReference>
<dbReference type="RefSeq" id="XP_033771692.1">
    <property type="nucleotide sequence ID" value="XM_033915801.1"/>
</dbReference>
<keyword evidence="8" id="KW-0482">Metalloprotease</keyword>
<dbReference type="GeneID" id="117346367"/>
<keyword evidence="3" id="KW-0645">Protease</keyword>
<proteinExistence type="inferred from homology"/>
<feature type="domain" description="VWFA" evidence="13">
    <location>
        <begin position="301"/>
        <end position="471"/>
    </location>
</feature>
<dbReference type="Proteomes" id="UP000515159">
    <property type="component" value="Chromosome 12"/>
</dbReference>
<dbReference type="OrthoDB" id="687730at2759"/>
<evidence type="ECO:0000256" key="3">
    <source>
        <dbReference type="ARBA" id="ARBA00022670"/>
    </source>
</evidence>
<dbReference type="InterPro" id="IPR004727">
    <property type="entry name" value="CLCA_chordata"/>
</dbReference>
<name>A0A6P8P9S9_GEOSA</name>
<evidence type="ECO:0000313" key="15">
    <source>
        <dbReference type="RefSeq" id="XP_033771692.1"/>
    </source>
</evidence>
<keyword evidence="14" id="KW-1185">Reference proteome</keyword>